<evidence type="ECO:0000313" key="1">
    <source>
        <dbReference type="EMBL" id="GIX88431.1"/>
    </source>
</evidence>
<sequence>MHLKASFPHGERRMVSSQLCLSTLNCSFQQYIPENNFLIFICYSPEFKPDISALFLVSKFPFLFPTDAIGVLLLILSQKLLCSIIHSRKVRYNVWTEQLLPLKLRFVACVGIDYPNLLVNIVRSFFLVFPKKDIISNTS</sequence>
<name>A0AAV4NWU0_CAEEX</name>
<keyword evidence="2" id="KW-1185">Reference proteome</keyword>
<gene>
    <name evidence="1" type="ORF">CEXT_802241</name>
</gene>
<comment type="caution">
    <text evidence="1">The sequence shown here is derived from an EMBL/GenBank/DDBJ whole genome shotgun (WGS) entry which is preliminary data.</text>
</comment>
<organism evidence="1 2">
    <name type="scientific">Caerostris extrusa</name>
    <name type="common">Bark spider</name>
    <name type="synonym">Caerostris bankana</name>
    <dbReference type="NCBI Taxonomy" id="172846"/>
    <lineage>
        <taxon>Eukaryota</taxon>
        <taxon>Metazoa</taxon>
        <taxon>Ecdysozoa</taxon>
        <taxon>Arthropoda</taxon>
        <taxon>Chelicerata</taxon>
        <taxon>Arachnida</taxon>
        <taxon>Araneae</taxon>
        <taxon>Araneomorphae</taxon>
        <taxon>Entelegynae</taxon>
        <taxon>Araneoidea</taxon>
        <taxon>Araneidae</taxon>
        <taxon>Caerostris</taxon>
    </lineage>
</organism>
<protein>
    <submittedName>
        <fullName evidence="1">Uncharacterized protein</fullName>
    </submittedName>
</protein>
<reference evidence="1 2" key="1">
    <citation type="submission" date="2021-06" db="EMBL/GenBank/DDBJ databases">
        <title>Caerostris extrusa draft genome.</title>
        <authorList>
            <person name="Kono N."/>
            <person name="Arakawa K."/>
        </authorList>
    </citation>
    <scope>NUCLEOTIDE SEQUENCE [LARGE SCALE GENOMIC DNA]</scope>
</reference>
<accession>A0AAV4NWU0</accession>
<dbReference type="AlphaFoldDB" id="A0AAV4NWU0"/>
<proteinExistence type="predicted"/>
<evidence type="ECO:0000313" key="2">
    <source>
        <dbReference type="Proteomes" id="UP001054945"/>
    </source>
</evidence>
<dbReference type="Proteomes" id="UP001054945">
    <property type="component" value="Unassembled WGS sequence"/>
</dbReference>
<dbReference type="EMBL" id="BPLR01003769">
    <property type="protein sequence ID" value="GIX88431.1"/>
    <property type="molecule type" value="Genomic_DNA"/>
</dbReference>